<dbReference type="InterPro" id="IPR001245">
    <property type="entry name" value="Ser-Thr/Tyr_kinase_cat_dom"/>
</dbReference>
<keyword evidence="7" id="KW-0418">Kinase</keyword>
<keyword evidence="16" id="KW-1185">Reference proteome</keyword>
<reference evidence="16" key="2">
    <citation type="journal article" date="2017" name="Nat. Plants">
        <title>The Aegilops tauschii genome reveals multiple impacts of transposons.</title>
        <authorList>
            <person name="Zhao G."/>
            <person name="Zou C."/>
            <person name="Li K."/>
            <person name="Wang K."/>
            <person name="Li T."/>
            <person name="Gao L."/>
            <person name="Zhang X."/>
            <person name="Wang H."/>
            <person name="Yang Z."/>
            <person name="Liu X."/>
            <person name="Jiang W."/>
            <person name="Mao L."/>
            <person name="Kong X."/>
            <person name="Jiao Y."/>
            <person name="Jia J."/>
        </authorList>
    </citation>
    <scope>NUCLEOTIDE SEQUENCE [LARGE SCALE GENOMIC DNA]</scope>
    <source>
        <strain evidence="16">cv. AL8/78</strain>
    </source>
</reference>
<evidence type="ECO:0000256" key="7">
    <source>
        <dbReference type="ARBA" id="ARBA00022777"/>
    </source>
</evidence>
<evidence type="ECO:0000256" key="8">
    <source>
        <dbReference type="ARBA" id="ARBA00022840"/>
    </source>
</evidence>
<evidence type="ECO:0000313" key="15">
    <source>
        <dbReference type="EnsemblPlants" id="AET3Gv21223300.8"/>
    </source>
</evidence>
<dbReference type="GO" id="GO:0004674">
    <property type="term" value="F:protein serine/threonine kinase activity"/>
    <property type="evidence" value="ECO:0007669"/>
    <property type="project" value="UniProtKB-KW"/>
</dbReference>
<reference evidence="15" key="3">
    <citation type="journal article" date="2017" name="Nature">
        <title>Genome sequence of the progenitor of the wheat D genome Aegilops tauschii.</title>
        <authorList>
            <person name="Luo M.C."/>
            <person name="Gu Y.Q."/>
            <person name="Puiu D."/>
            <person name="Wang H."/>
            <person name="Twardziok S.O."/>
            <person name="Deal K.R."/>
            <person name="Huo N."/>
            <person name="Zhu T."/>
            <person name="Wang L."/>
            <person name="Wang Y."/>
            <person name="McGuire P.E."/>
            <person name="Liu S."/>
            <person name="Long H."/>
            <person name="Ramasamy R.K."/>
            <person name="Rodriguez J.C."/>
            <person name="Van S.L."/>
            <person name="Yuan L."/>
            <person name="Wang Z."/>
            <person name="Xia Z."/>
            <person name="Xiao L."/>
            <person name="Anderson O.D."/>
            <person name="Ouyang S."/>
            <person name="Liang Y."/>
            <person name="Zimin A.V."/>
            <person name="Pertea G."/>
            <person name="Qi P."/>
            <person name="Bennetzen J.L."/>
            <person name="Dai X."/>
            <person name="Dawson M.W."/>
            <person name="Muller H.G."/>
            <person name="Kugler K."/>
            <person name="Rivarola-Duarte L."/>
            <person name="Spannagl M."/>
            <person name="Mayer K.F.X."/>
            <person name="Lu F.H."/>
            <person name="Bevan M.W."/>
            <person name="Leroy P."/>
            <person name="Li P."/>
            <person name="You F.M."/>
            <person name="Sun Q."/>
            <person name="Liu Z."/>
            <person name="Lyons E."/>
            <person name="Wicker T."/>
            <person name="Salzberg S.L."/>
            <person name="Devos K.M."/>
            <person name="Dvorak J."/>
        </authorList>
    </citation>
    <scope>NUCLEOTIDE SEQUENCE [LARGE SCALE GENOMIC DNA]</scope>
    <source>
        <strain evidence="15">cv. AL8/78</strain>
    </source>
</reference>
<organism evidence="15 16">
    <name type="scientific">Aegilops tauschii subsp. strangulata</name>
    <name type="common">Goatgrass</name>
    <dbReference type="NCBI Taxonomy" id="200361"/>
    <lineage>
        <taxon>Eukaryota</taxon>
        <taxon>Viridiplantae</taxon>
        <taxon>Streptophyta</taxon>
        <taxon>Embryophyta</taxon>
        <taxon>Tracheophyta</taxon>
        <taxon>Spermatophyta</taxon>
        <taxon>Magnoliopsida</taxon>
        <taxon>Liliopsida</taxon>
        <taxon>Poales</taxon>
        <taxon>Poaceae</taxon>
        <taxon>BOP clade</taxon>
        <taxon>Pooideae</taxon>
        <taxon>Triticodae</taxon>
        <taxon>Triticeae</taxon>
        <taxon>Triticinae</taxon>
        <taxon>Aegilops</taxon>
    </lineage>
</organism>
<name>A0A453GVP3_AEGTS</name>
<dbReference type="Pfam" id="PF07714">
    <property type="entry name" value="PK_Tyr_Ser-Thr"/>
    <property type="match status" value="1"/>
</dbReference>
<evidence type="ECO:0000259" key="14">
    <source>
        <dbReference type="PROSITE" id="PS50011"/>
    </source>
</evidence>
<dbReference type="SUPFAM" id="SSF56112">
    <property type="entry name" value="Protein kinase-like (PK-like)"/>
    <property type="match status" value="1"/>
</dbReference>
<dbReference type="InterPro" id="IPR011009">
    <property type="entry name" value="Kinase-like_dom_sf"/>
</dbReference>
<dbReference type="Pfam" id="PF00069">
    <property type="entry name" value="Pkinase"/>
    <property type="match status" value="1"/>
</dbReference>
<evidence type="ECO:0000256" key="9">
    <source>
        <dbReference type="ARBA" id="ARBA00022989"/>
    </source>
</evidence>
<dbReference type="InterPro" id="IPR017441">
    <property type="entry name" value="Protein_kinase_ATP_BS"/>
</dbReference>
<feature type="transmembrane region" description="Helical" evidence="13">
    <location>
        <begin position="12"/>
        <end position="35"/>
    </location>
</feature>
<dbReference type="PANTHER" id="PTHR27005">
    <property type="entry name" value="WALL-ASSOCIATED RECEPTOR KINASE-LIKE 21"/>
    <property type="match status" value="1"/>
</dbReference>
<evidence type="ECO:0000256" key="6">
    <source>
        <dbReference type="ARBA" id="ARBA00022741"/>
    </source>
</evidence>
<keyword evidence="6 11" id="KW-0547">Nucleotide-binding</keyword>
<evidence type="ECO:0000256" key="1">
    <source>
        <dbReference type="ARBA" id="ARBA00004479"/>
    </source>
</evidence>
<evidence type="ECO:0000256" key="11">
    <source>
        <dbReference type="PROSITE-ProRule" id="PRU10141"/>
    </source>
</evidence>
<evidence type="ECO:0000256" key="2">
    <source>
        <dbReference type="ARBA" id="ARBA00022527"/>
    </source>
</evidence>
<dbReference type="Gene3D" id="1.10.510.10">
    <property type="entry name" value="Transferase(Phosphotransferase) domain 1"/>
    <property type="match status" value="1"/>
</dbReference>
<dbReference type="GO" id="GO:0005524">
    <property type="term" value="F:ATP binding"/>
    <property type="evidence" value="ECO:0007669"/>
    <property type="project" value="UniProtKB-UniRule"/>
</dbReference>
<feature type="domain" description="Protein kinase" evidence="14">
    <location>
        <begin position="89"/>
        <end position="362"/>
    </location>
</feature>
<dbReference type="GO" id="GO:0007166">
    <property type="term" value="P:cell surface receptor signaling pathway"/>
    <property type="evidence" value="ECO:0007669"/>
    <property type="project" value="InterPro"/>
</dbReference>
<feature type="compositionally biased region" description="Polar residues" evidence="12">
    <location>
        <begin position="325"/>
        <end position="347"/>
    </location>
</feature>
<dbReference type="PANTHER" id="PTHR27005:SF244">
    <property type="entry name" value="PROTEIN KINASE DOMAIN-CONTAINING PROTEIN"/>
    <property type="match status" value="1"/>
</dbReference>
<reference evidence="16" key="1">
    <citation type="journal article" date="2014" name="Science">
        <title>Ancient hybridizations among the ancestral genomes of bread wheat.</title>
        <authorList>
            <consortium name="International Wheat Genome Sequencing Consortium,"/>
            <person name="Marcussen T."/>
            <person name="Sandve S.R."/>
            <person name="Heier L."/>
            <person name="Spannagl M."/>
            <person name="Pfeifer M."/>
            <person name="Jakobsen K.S."/>
            <person name="Wulff B.B."/>
            <person name="Steuernagel B."/>
            <person name="Mayer K.F."/>
            <person name="Olsen O.A."/>
        </authorList>
    </citation>
    <scope>NUCLEOTIDE SEQUENCE [LARGE SCALE GENOMIC DNA]</scope>
    <source>
        <strain evidence="16">cv. AL8/78</strain>
    </source>
</reference>
<protein>
    <recommendedName>
        <fullName evidence="14">Protein kinase domain-containing protein</fullName>
    </recommendedName>
</protein>
<feature type="binding site" evidence="11">
    <location>
        <position position="118"/>
    </location>
    <ligand>
        <name>ATP</name>
        <dbReference type="ChEBI" id="CHEBI:30616"/>
    </ligand>
</feature>
<keyword evidence="3" id="KW-0808">Transferase</keyword>
<dbReference type="Gramene" id="AET3Gv21223300.8">
    <property type="protein sequence ID" value="AET3Gv21223300.8"/>
    <property type="gene ID" value="AET3Gv21223300"/>
</dbReference>
<dbReference type="Proteomes" id="UP000015105">
    <property type="component" value="Chromosome 3D"/>
</dbReference>
<dbReference type="GO" id="GO:0005886">
    <property type="term" value="C:plasma membrane"/>
    <property type="evidence" value="ECO:0007669"/>
    <property type="project" value="TreeGrafter"/>
</dbReference>
<keyword evidence="10 13" id="KW-0472">Membrane</keyword>
<dbReference type="PROSITE" id="PS00107">
    <property type="entry name" value="PROTEIN_KINASE_ATP"/>
    <property type="match status" value="1"/>
</dbReference>
<dbReference type="FunFam" id="3.30.200.20:FF:000043">
    <property type="entry name" value="Wall-associated receptor kinase 2"/>
    <property type="match status" value="1"/>
</dbReference>
<comment type="subcellular location">
    <subcellularLocation>
        <location evidence="1">Membrane</location>
        <topology evidence="1">Single-pass type I membrane protein</topology>
    </subcellularLocation>
</comment>
<keyword evidence="9 13" id="KW-1133">Transmembrane helix</keyword>
<reference evidence="15" key="4">
    <citation type="submission" date="2019-03" db="UniProtKB">
        <authorList>
            <consortium name="EnsemblPlants"/>
        </authorList>
    </citation>
    <scope>IDENTIFICATION</scope>
</reference>
<keyword evidence="4 13" id="KW-0812">Transmembrane</keyword>
<proteinExistence type="predicted"/>
<evidence type="ECO:0000256" key="4">
    <source>
        <dbReference type="ARBA" id="ARBA00022692"/>
    </source>
</evidence>
<sequence>MKCTVTKQQHLLLGIIIGLSCGFGVLLLSSSAVLFTRRWKKNVQKQLRRNYFRKNQGLLLETLISSDESANENTKIFSLEEIEKATNNFDPTRIIGRGGHGMVYKGILSDQRVVAVKKSKVIEQSEISQFINEVAVLTQINHRNIVKLFGCCLETEVPLLVYDYVSNGSLSEVLHADASDGFSLSWDIVTNVQGTFGYLDPEYFHTRQLNGKSDVYSFGVVLVELLLRMKPIFTSESGTVKSLSNYFLQEFNEGRITDIANSQVLEEATEEEINGVASLAQRCLRLHGEERPTMKQVETELQTLRAKRMNSSQPDPRNGEHMQPRSLTQRSRSARQLSAQPGGSQRRYSLEAEFLSSASLPR</sequence>
<reference evidence="15" key="5">
    <citation type="journal article" date="2021" name="G3 (Bethesda)">
        <title>Aegilops tauschii genome assembly Aet v5.0 features greater sequence contiguity and improved annotation.</title>
        <authorList>
            <person name="Wang L."/>
            <person name="Zhu T."/>
            <person name="Rodriguez J.C."/>
            <person name="Deal K.R."/>
            <person name="Dubcovsky J."/>
            <person name="McGuire P.E."/>
            <person name="Lux T."/>
            <person name="Spannagl M."/>
            <person name="Mayer K.F.X."/>
            <person name="Baldrich P."/>
            <person name="Meyers B.C."/>
            <person name="Huo N."/>
            <person name="Gu Y.Q."/>
            <person name="Zhou H."/>
            <person name="Devos K.M."/>
            <person name="Bennetzen J.L."/>
            <person name="Unver T."/>
            <person name="Budak H."/>
            <person name="Gulick P.J."/>
            <person name="Galiba G."/>
            <person name="Kalapos B."/>
            <person name="Nelson D.R."/>
            <person name="Li P."/>
            <person name="You F.M."/>
            <person name="Luo M.C."/>
            <person name="Dvorak J."/>
        </authorList>
    </citation>
    <scope>NUCLEOTIDE SEQUENCE [LARGE SCALE GENOMIC DNA]</scope>
    <source>
        <strain evidence="15">cv. AL8/78</strain>
    </source>
</reference>
<evidence type="ECO:0000256" key="10">
    <source>
        <dbReference type="ARBA" id="ARBA00023136"/>
    </source>
</evidence>
<dbReference type="EnsemblPlants" id="AET3Gv21223300.8">
    <property type="protein sequence ID" value="AET3Gv21223300.8"/>
    <property type="gene ID" value="AET3Gv21223300"/>
</dbReference>
<evidence type="ECO:0000256" key="5">
    <source>
        <dbReference type="ARBA" id="ARBA00022729"/>
    </source>
</evidence>
<accession>A0A453GVP3</accession>
<dbReference type="InterPro" id="IPR000719">
    <property type="entry name" value="Prot_kinase_dom"/>
</dbReference>
<evidence type="ECO:0000256" key="12">
    <source>
        <dbReference type="SAM" id="MobiDB-lite"/>
    </source>
</evidence>
<evidence type="ECO:0000256" key="3">
    <source>
        <dbReference type="ARBA" id="ARBA00022679"/>
    </source>
</evidence>
<keyword evidence="5" id="KW-0732">Signal</keyword>
<dbReference type="AlphaFoldDB" id="A0A453GVP3"/>
<dbReference type="PROSITE" id="PS50011">
    <property type="entry name" value="PROTEIN_KINASE_DOM"/>
    <property type="match status" value="1"/>
</dbReference>
<dbReference type="PROSITE" id="PS51257">
    <property type="entry name" value="PROKAR_LIPOPROTEIN"/>
    <property type="match status" value="1"/>
</dbReference>
<feature type="region of interest" description="Disordered" evidence="12">
    <location>
        <begin position="307"/>
        <end position="362"/>
    </location>
</feature>
<evidence type="ECO:0000313" key="16">
    <source>
        <dbReference type="Proteomes" id="UP000015105"/>
    </source>
</evidence>
<dbReference type="InterPro" id="IPR045274">
    <property type="entry name" value="WAK-like"/>
</dbReference>
<dbReference type="Gene3D" id="3.30.200.20">
    <property type="entry name" value="Phosphorylase Kinase, domain 1"/>
    <property type="match status" value="1"/>
</dbReference>
<keyword evidence="8 11" id="KW-0067">ATP-binding</keyword>
<evidence type="ECO:0000256" key="13">
    <source>
        <dbReference type="SAM" id="Phobius"/>
    </source>
</evidence>
<keyword evidence="2" id="KW-0723">Serine/threonine-protein kinase</keyword>
<feature type="compositionally biased region" description="Low complexity" evidence="12">
    <location>
        <begin position="351"/>
        <end position="362"/>
    </location>
</feature>